<dbReference type="SMART" id="SM00929">
    <property type="entry name" value="NADH-G_4Fe-4S_3"/>
    <property type="match status" value="1"/>
</dbReference>
<dbReference type="GO" id="GO:1990204">
    <property type="term" value="C:oxidoreductase complex"/>
    <property type="evidence" value="ECO:0007669"/>
    <property type="project" value="UniProtKB-ARBA"/>
</dbReference>
<dbReference type="SUPFAM" id="SSF54862">
    <property type="entry name" value="4Fe-4S ferredoxins"/>
    <property type="match status" value="1"/>
</dbReference>
<dbReference type="Gene3D" id="2.20.25.90">
    <property type="entry name" value="ADC-like domains"/>
    <property type="match status" value="1"/>
</dbReference>
<keyword evidence="7 15" id="KW-0479">Metal-binding</keyword>
<comment type="function">
    <text evidence="15">NDH-1 shuttles electrons from NADH, via FMN and iron-sulfur (Fe-S) centers, to quinones in the respiratory chain. Couples the redox reaction to proton translocation (for every two electrons transferred, four hydrogen ions are translocated across the cytoplasmic membrane), and thus conserves the redox energy in a proton gradient.</text>
</comment>
<comment type="similarity">
    <text evidence="3 15">Belongs to the complex I 75 kDa subunit family.</text>
</comment>
<evidence type="ECO:0000256" key="3">
    <source>
        <dbReference type="ARBA" id="ARBA00005404"/>
    </source>
</evidence>
<dbReference type="Gene3D" id="3.40.50.740">
    <property type="match status" value="1"/>
</dbReference>
<dbReference type="SUPFAM" id="SSF53706">
    <property type="entry name" value="Formate dehydrogenase/DMSO reductase, domains 1-3"/>
    <property type="match status" value="1"/>
</dbReference>
<keyword evidence="4 15" id="KW-0004">4Fe-4S</keyword>
<dbReference type="Pfam" id="PF13510">
    <property type="entry name" value="Fer2_4"/>
    <property type="match status" value="1"/>
</dbReference>
<dbReference type="InterPro" id="IPR009010">
    <property type="entry name" value="Asp_de-COase-like_dom_sf"/>
</dbReference>
<evidence type="ECO:0000259" key="16">
    <source>
        <dbReference type="PROSITE" id="PS51085"/>
    </source>
</evidence>
<keyword evidence="8 15" id="KW-1278">Translocase</keyword>
<dbReference type="Gene3D" id="2.40.40.20">
    <property type="match status" value="1"/>
</dbReference>
<keyword evidence="5 15" id="KW-0001">2Fe-2S</keyword>
<dbReference type="InterPro" id="IPR001041">
    <property type="entry name" value="2Fe-2S_ferredoxin-type"/>
</dbReference>
<organism evidence="19 20">
    <name type="scientific">Microbulbifer marinus</name>
    <dbReference type="NCBI Taxonomy" id="658218"/>
    <lineage>
        <taxon>Bacteria</taxon>
        <taxon>Pseudomonadati</taxon>
        <taxon>Pseudomonadota</taxon>
        <taxon>Gammaproteobacteria</taxon>
        <taxon>Cellvibrionales</taxon>
        <taxon>Microbulbiferaceae</taxon>
        <taxon>Microbulbifer</taxon>
    </lineage>
</organism>
<dbReference type="FunFam" id="3.10.20.740:FF:000002">
    <property type="entry name" value="NADH-quinone oxidoreductase"/>
    <property type="match status" value="1"/>
</dbReference>
<dbReference type="GO" id="GO:0003954">
    <property type="term" value="F:NADH dehydrogenase activity"/>
    <property type="evidence" value="ECO:0007669"/>
    <property type="project" value="TreeGrafter"/>
</dbReference>
<dbReference type="RefSeq" id="WP_091389209.1">
    <property type="nucleotide sequence ID" value="NZ_FNQO01000003.1"/>
</dbReference>
<comment type="cofactor">
    <cofactor evidence="1 15">
        <name>[4Fe-4S] cluster</name>
        <dbReference type="ChEBI" id="CHEBI:49883"/>
    </cofactor>
</comment>
<dbReference type="PANTHER" id="PTHR43105">
    <property type="entry name" value="RESPIRATORY NITRATE REDUCTASE"/>
    <property type="match status" value="1"/>
</dbReference>
<dbReference type="PROSITE" id="PS51669">
    <property type="entry name" value="4FE4S_MOW_BIS_MGD"/>
    <property type="match status" value="1"/>
</dbReference>
<evidence type="ECO:0000313" key="20">
    <source>
        <dbReference type="Proteomes" id="UP000198658"/>
    </source>
</evidence>
<dbReference type="Pfam" id="PF01568">
    <property type="entry name" value="Molydop_binding"/>
    <property type="match status" value="1"/>
</dbReference>
<dbReference type="CDD" id="cd02788">
    <property type="entry name" value="MopB_CT_NDH-1_NuoG2-N7"/>
    <property type="match status" value="1"/>
</dbReference>
<keyword evidence="10 15" id="KW-0411">Iron-sulfur</keyword>
<dbReference type="Proteomes" id="UP000198658">
    <property type="component" value="Unassembled WGS sequence"/>
</dbReference>
<evidence type="ECO:0000256" key="9">
    <source>
        <dbReference type="ARBA" id="ARBA00023004"/>
    </source>
</evidence>
<dbReference type="GO" id="GO:0016020">
    <property type="term" value="C:membrane"/>
    <property type="evidence" value="ECO:0007669"/>
    <property type="project" value="InterPro"/>
</dbReference>
<keyword evidence="6 15" id="KW-0874">Quinone</keyword>
<dbReference type="Pfam" id="PF22117">
    <property type="entry name" value="Fer4_Nqo3"/>
    <property type="match status" value="1"/>
</dbReference>
<comment type="function">
    <text evidence="2">NDH-1 shuttles electrons from NADH, via FMN and iron-sulfur (Fe-S) centers, to quinones in the respiratory chain. The immediate electron acceptor for the enzyme in this species is believed to be ubiquinone. Couples the redox reaction to proton translocation (for every two electrons transferred, four hydrogen ions are translocated across the cytoplasmic membrane), and thus conserves the redox energy in a proton gradient.</text>
</comment>
<dbReference type="GO" id="GO:0051537">
    <property type="term" value="F:2 iron, 2 sulfur cluster binding"/>
    <property type="evidence" value="ECO:0007669"/>
    <property type="project" value="UniProtKB-UniRule"/>
</dbReference>
<dbReference type="PROSITE" id="PS51085">
    <property type="entry name" value="2FE2S_FER_2"/>
    <property type="match status" value="1"/>
</dbReference>
<name>A0A1H4A7U0_9GAMM</name>
<dbReference type="SMART" id="SM00926">
    <property type="entry name" value="Molybdop_Fe4S4"/>
    <property type="match status" value="1"/>
</dbReference>
<evidence type="ECO:0000256" key="13">
    <source>
        <dbReference type="ARBA" id="ARBA00026021"/>
    </source>
</evidence>
<feature type="domain" description="2Fe-2S ferredoxin-type" evidence="16">
    <location>
        <begin position="1"/>
        <end position="84"/>
    </location>
</feature>
<dbReference type="InterPro" id="IPR006657">
    <property type="entry name" value="MoPterin_dinucl-bd_dom"/>
</dbReference>
<comment type="subunit">
    <text evidence="13">Composed of 13 different subunits. Subunits NuoCD, E, F, and G constitute the peripheral sector of the complex.</text>
</comment>
<dbReference type="Gene3D" id="3.10.20.740">
    <property type="match status" value="1"/>
</dbReference>
<dbReference type="GO" id="GO:0051539">
    <property type="term" value="F:4 iron, 4 sulfur cluster binding"/>
    <property type="evidence" value="ECO:0007669"/>
    <property type="project" value="UniProtKB-KW"/>
</dbReference>
<dbReference type="InterPro" id="IPR036010">
    <property type="entry name" value="2Fe-2S_ferredoxin-like_sf"/>
</dbReference>
<dbReference type="AlphaFoldDB" id="A0A1H4A7U0"/>
<dbReference type="PROSITE" id="PS00642">
    <property type="entry name" value="COMPLEX1_75K_2"/>
    <property type="match status" value="1"/>
</dbReference>
<evidence type="ECO:0000259" key="18">
    <source>
        <dbReference type="PROSITE" id="PS51839"/>
    </source>
</evidence>
<keyword evidence="20" id="KW-1185">Reference proteome</keyword>
<evidence type="ECO:0000256" key="5">
    <source>
        <dbReference type="ARBA" id="ARBA00022714"/>
    </source>
</evidence>
<feature type="domain" description="4Fe-4S His(Cys)3-ligated-type" evidence="18">
    <location>
        <begin position="83"/>
        <end position="122"/>
    </location>
</feature>
<comment type="cofactor">
    <cofactor evidence="15">
        <name>[2Fe-2S] cluster</name>
        <dbReference type="ChEBI" id="CHEBI:190135"/>
    </cofactor>
    <text evidence="15">Binds 1 [2Fe-2S] cluster per subunit.</text>
</comment>
<dbReference type="Pfam" id="PF00384">
    <property type="entry name" value="Molybdopterin"/>
    <property type="match status" value="1"/>
</dbReference>
<dbReference type="STRING" id="658218.SAMN05216562_2612"/>
<dbReference type="EMBL" id="FNQO01000003">
    <property type="protein sequence ID" value="SEA32213.1"/>
    <property type="molecule type" value="Genomic_DNA"/>
</dbReference>
<dbReference type="InterPro" id="IPR054351">
    <property type="entry name" value="NADH_UbQ_OxRdtase_ferredoxin"/>
</dbReference>
<evidence type="ECO:0000256" key="8">
    <source>
        <dbReference type="ARBA" id="ARBA00022967"/>
    </source>
</evidence>
<dbReference type="PANTHER" id="PTHR43105:SF10">
    <property type="entry name" value="NADH-QUINONE OXIDOREDUCTASE SUBUNIT G"/>
    <property type="match status" value="1"/>
</dbReference>
<evidence type="ECO:0000256" key="4">
    <source>
        <dbReference type="ARBA" id="ARBA00022485"/>
    </source>
</evidence>
<dbReference type="Pfam" id="PF10588">
    <property type="entry name" value="NADH-G_4Fe-4S_3"/>
    <property type="match status" value="1"/>
</dbReference>
<dbReference type="GO" id="GO:0043546">
    <property type="term" value="F:molybdopterin cofactor binding"/>
    <property type="evidence" value="ECO:0007669"/>
    <property type="project" value="InterPro"/>
</dbReference>
<evidence type="ECO:0000256" key="14">
    <source>
        <dbReference type="ARBA" id="ARBA00047712"/>
    </source>
</evidence>
<evidence type="ECO:0000256" key="15">
    <source>
        <dbReference type="RuleBase" id="RU003525"/>
    </source>
</evidence>
<dbReference type="OrthoDB" id="9810782at2"/>
<dbReference type="SUPFAM" id="SSF54292">
    <property type="entry name" value="2Fe-2S ferredoxin-like"/>
    <property type="match status" value="1"/>
</dbReference>
<evidence type="ECO:0000256" key="1">
    <source>
        <dbReference type="ARBA" id="ARBA00001966"/>
    </source>
</evidence>
<dbReference type="InterPro" id="IPR019574">
    <property type="entry name" value="NADH_UbQ_OxRdtase_Gsu_4Fe4S-bd"/>
</dbReference>
<dbReference type="PROSITE" id="PS00643">
    <property type="entry name" value="COMPLEX1_75K_3"/>
    <property type="match status" value="1"/>
</dbReference>
<keyword evidence="11 15" id="KW-0520">NAD</keyword>
<dbReference type="InterPro" id="IPR050123">
    <property type="entry name" value="Prok_molybdopt-oxidoreductase"/>
</dbReference>
<accession>A0A1H4A7U0</accession>
<dbReference type="GO" id="GO:0008137">
    <property type="term" value="F:NADH dehydrogenase (ubiquinone) activity"/>
    <property type="evidence" value="ECO:0007669"/>
    <property type="project" value="UniProtKB-UniRule"/>
</dbReference>
<evidence type="ECO:0000256" key="6">
    <source>
        <dbReference type="ARBA" id="ARBA00022719"/>
    </source>
</evidence>
<keyword evidence="12" id="KW-0830">Ubiquinone</keyword>
<dbReference type="InterPro" id="IPR006963">
    <property type="entry name" value="Mopterin_OxRdtase_4Fe-4S_dom"/>
</dbReference>
<dbReference type="SUPFAM" id="SSF50692">
    <property type="entry name" value="ADC-like"/>
    <property type="match status" value="1"/>
</dbReference>
<dbReference type="GO" id="GO:0048038">
    <property type="term" value="F:quinone binding"/>
    <property type="evidence" value="ECO:0007669"/>
    <property type="project" value="UniProtKB-UniRule"/>
</dbReference>
<proteinExistence type="inferred from homology"/>
<evidence type="ECO:0000256" key="7">
    <source>
        <dbReference type="ARBA" id="ARBA00022723"/>
    </source>
</evidence>
<evidence type="ECO:0000259" key="17">
    <source>
        <dbReference type="PROSITE" id="PS51669"/>
    </source>
</evidence>
<dbReference type="CDD" id="cd00207">
    <property type="entry name" value="fer2"/>
    <property type="match status" value="1"/>
</dbReference>
<reference evidence="20" key="1">
    <citation type="submission" date="2016-10" db="EMBL/GenBank/DDBJ databases">
        <authorList>
            <person name="Varghese N."/>
            <person name="Submissions S."/>
        </authorList>
    </citation>
    <scope>NUCLEOTIDE SEQUENCE [LARGE SCALE GENOMIC DNA]</scope>
    <source>
        <strain evidence="20">CGMCC 1.10657</strain>
    </source>
</reference>
<keyword evidence="9 15" id="KW-0408">Iron</keyword>
<evidence type="ECO:0000256" key="2">
    <source>
        <dbReference type="ARBA" id="ARBA00002378"/>
    </source>
</evidence>
<evidence type="ECO:0000256" key="12">
    <source>
        <dbReference type="ARBA" id="ARBA00023075"/>
    </source>
</evidence>
<protein>
    <recommendedName>
        <fullName evidence="15">NADH-quinone oxidoreductase</fullName>
        <ecNumber evidence="15">7.1.1.-</ecNumber>
    </recommendedName>
</protein>
<sequence length="950" mass="103566">MPTITVDGEQYQVDEDQNLLSACLAQGINLPYFCWHPAMGSVGACRQCAVIEYKDAGDQRGRLVMSCMTPVKDGGIYSVNAENAQEFRGGIIEDLMTNHPHDCPVCEEGGECHLQDMTEMSGHTNRRYRGTKRTHHNQYLGPFINHEMNRCIACYRCTRFYRDYAGGDDLQPLGRNNQVYFGRQQDGILENGFSGNLVEVCPTGVFTDKTFSEHFVRKWDLQTAPSICEHCAVGCNTAPGAREAGNGQDVILRRVVNLYNRDINGYFLCDRGRFGYDYVNSDARIKSVLAARSEQMIGSTAEAGDKVHVEIPPETAVRQLAQQLDAVQKGQRRLLGIGSPRTSLENNFALRSLVTPENFYSGLNGREQELLQLIDSIQRDDRVHSPSTPEIEHADAVLILGEDIDNTAPRIALAVRQAARNRQKTHAQSLNIPLWQDASVRQLRGEHSPIIFAGTELTGLADIASATLFDTPEKVALFADAVSQLIRGADPASLSLTTAERELAVRTADILAAAERPLIISGCASRYGDIIRGAGSIAAALADKSAAPGHLYLACPEANSLGLVQLQEPGHGSLEQLASRLQSNADDKTPISLLIVENDLYRRADHETLETIFSRADEVILLDSLLNDTARRADLIYPAAATAESQGTFINSNGLAQRYYAVYEGLGYIQESWRWLADAARFCTQKSTALAAVASWQHSTDLSDALAGEFSQFAPLATLGPDEDYRIDGLKVARQSHRSSGRTAVRAKARVAEFPPHQDPDAPMTFSMEGIHNAGLTPLQANIWSPGWNSNQSILKFQQGIGGARKGANGGIQLQRQAQRIPAWTIPSHEATTAATSDNQLRMLPLYRLFGSDELSANAAAIASVIDKPFVRLNKEDAAELGLQEGDWLELEVDSARYRLEATLSATQPAGTVGVPCGIPQLASLMPELPGPAALKRVESQATSASGETL</sequence>
<feature type="domain" description="4Fe-4S Mo/W bis-MGD-type" evidence="17">
    <location>
        <begin position="221"/>
        <end position="283"/>
    </location>
</feature>
<dbReference type="PROSITE" id="PS00641">
    <property type="entry name" value="COMPLEX1_75K_1"/>
    <property type="match status" value="1"/>
</dbReference>
<dbReference type="GO" id="GO:0042773">
    <property type="term" value="P:ATP synthesis coupled electron transport"/>
    <property type="evidence" value="ECO:0007669"/>
    <property type="project" value="InterPro"/>
</dbReference>
<dbReference type="InterPro" id="IPR000283">
    <property type="entry name" value="NADH_UbQ_OxRdtase_75kDa_su_CS"/>
</dbReference>
<dbReference type="EC" id="7.1.1.-" evidence="15"/>
<dbReference type="NCBIfam" id="TIGR01973">
    <property type="entry name" value="NuoG"/>
    <property type="match status" value="1"/>
</dbReference>
<dbReference type="PROSITE" id="PS51839">
    <property type="entry name" value="4FE4S_HC3"/>
    <property type="match status" value="1"/>
</dbReference>
<evidence type="ECO:0000256" key="10">
    <source>
        <dbReference type="ARBA" id="ARBA00023014"/>
    </source>
</evidence>
<comment type="catalytic activity">
    <reaction evidence="14 15">
        <text>a quinone + NADH + 5 H(+)(in) = a quinol + NAD(+) + 4 H(+)(out)</text>
        <dbReference type="Rhea" id="RHEA:57888"/>
        <dbReference type="ChEBI" id="CHEBI:15378"/>
        <dbReference type="ChEBI" id="CHEBI:24646"/>
        <dbReference type="ChEBI" id="CHEBI:57540"/>
        <dbReference type="ChEBI" id="CHEBI:57945"/>
        <dbReference type="ChEBI" id="CHEBI:132124"/>
    </reaction>
</comment>
<dbReference type="GO" id="GO:0046872">
    <property type="term" value="F:metal ion binding"/>
    <property type="evidence" value="ECO:0007669"/>
    <property type="project" value="UniProtKB-UniRule"/>
</dbReference>
<dbReference type="InterPro" id="IPR006656">
    <property type="entry name" value="Mopterin_OxRdtase"/>
</dbReference>
<evidence type="ECO:0000256" key="11">
    <source>
        <dbReference type="ARBA" id="ARBA00023027"/>
    </source>
</evidence>
<gene>
    <name evidence="19" type="ORF">SAMN05216562_2612</name>
</gene>
<dbReference type="Pfam" id="PF04879">
    <property type="entry name" value="Molybdop_Fe4S4"/>
    <property type="match status" value="1"/>
</dbReference>
<evidence type="ECO:0000313" key="19">
    <source>
        <dbReference type="EMBL" id="SEA32213.1"/>
    </source>
</evidence>
<dbReference type="InterPro" id="IPR010228">
    <property type="entry name" value="NADH_UbQ_OxRdtase_Gsu"/>
</dbReference>